<evidence type="ECO:0000256" key="1">
    <source>
        <dbReference type="ARBA" id="ARBA00004123"/>
    </source>
</evidence>
<dbReference type="GO" id="GO:0010193">
    <property type="term" value="P:response to ozone"/>
    <property type="evidence" value="ECO:0007669"/>
    <property type="project" value="UniProtKB-ARBA"/>
</dbReference>
<comment type="caution">
    <text evidence="9">The sequence shown here is derived from an EMBL/GenBank/DDBJ whole genome shotgun (WGS) entry which is preliminary data.</text>
</comment>
<dbReference type="Gene3D" id="2.20.25.80">
    <property type="entry name" value="WRKY domain"/>
    <property type="match status" value="1"/>
</dbReference>
<dbReference type="GO" id="GO:0000976">
    <property type="term" value="F:transcription cis-regulatory region binding"/>
    <property type="evidence" value="ECO:0007669"/>
    <property type="project" value="TreeGrafter"/>
</dbReference>
<feature type="region of interest" description="Disordered" evidence="7">
    <location>
        <begin position="368"/>
        <end position="391"/>
    </location>
</feature>
<feature type="compositionally biased region" description="Polar residues" evidence="7">
    <location>
        <begin position="19"/>
        <end position="32"/>
    </location>
</feature>
<evidence type="ECO:0000256" key="3">
    <source>
        <dbReference type="ARBA" id="ARBA00023125"/>
    </source>
</evidence>
<dbReference type="PROSITE" id="PS50811">
    <property type="entry name" value="WRKY"/>
    <property type="match status" value="1"/>
</dbReference>
<dbReference type="SMART" id="SM00774">
    <property type="entry name" value="WRKY"/>
    <property type="match status" value="1"/>
</dbReference>
<keyword evidence="5" id="KW-0539">Nucleus</keyword>
<evidence type="ECO:0000256" key="5">
    <source>
        <dbReference type="ARBA" id="ARBA00023242"/>
    </source>
</evidence>
<keyword evidence="2" id="KW-0805">Transcription regulation</keyword>
<sequence length="451" mass="48193">MGHGAPQRSVRESCRRQVQVPSPSSRSHTCSVSRAPAPSDMAHQLAQSGRSRHHARRSNPSPPRRNDALRVSLKGHSPGSWLVSLAARHSRTPPHSPASSATKFARHASANSSSFLVVELRMARSMESGDGGGGGLVVTELSHIKELVRQLEAHLGGSDELCRHLTTEIFSLTERSIGIITAASSSSGLDARKWEYAGLASPLPATPTSDVADGPFRSTKKRKVMEKRKQQVRVSSPRGGAGENPVDDGHSWRKYGQKEILGAKHPRGYYRCTHRHSQGCLATKQVQRTDEDPALFDVIYHGDHTCVQRPAVAAAPEHNPDANSFLQSLTAGLTVKTEGLPALAADPRGWSATAPFYLSTPTPASGCPATAERSPFSAPSTSENWGVSPATSDSNHVASYLPFEDAGWRGQNELLEVVSALVAASAPPAPAVDGLDELLDIDDVDIASFFA</sequence>
<dbReference type="SUPFAM" id="SSF118290">
    <property type="entry name" value="WRKY DNA-binding domain"/>
    <property type="match status" value="1"/>
</dbReference>
<dbReference type="AlphaFoldDB" id="A0A8T0WDV4"/>
<dbReference type="PANTHER" id="PTHR32096:SF143">
    <property type="entry name" value="OS09G0334500 PROTEIN"/>
    <property type="match status" value="1"/>
</dbReference>
<evidence type="ECO:0000256" key="2">
    <source>
        <dbReference type="ARBA" id="ARBA00023015"/>
    </source>
</evidence>
<dbReference type="PANTHER" id="PTHR32096">
    <property type="entry name" value="WRKY TRANSCRIPTION FACTOR 30-RELATED-RELATED"/>
    <property type="match status" value="1"/>
</dbReference>
<dbReference type="GO" id="GO:0003700">
    <property type="term" value="F:DNA-binding transcription factor activity"/>
    <property type="evidence" value="ECO:0007669"/>
    <property type="project" value="InterPro"/>
</dbReference>
<dbReference type="EMBL" id="CM029039">
    <property type="protein sequence ID" value="KAG2642853.1"/>
    <property type="molecule type" value="Genomic_DNA"/>
</dbReference>
<keyword evidence="4" id="KW-0804">Transcription</keyword>
<reference evidence="9" key="1">
    <citation type="submission" date="2020-05" db="EMBL/GenBank/DDBJ databases">
        <title>WGS assembly of Panicum virgatum.</title>
        <authorList>
            <person name="Lovell J.T."/>
            <person name="Jenkins J."/>
            <person name="Shu S."/>
            <person name="Juenger T.E."/>
            <person name="Schmutz J."/>
        </authorList>
    </citation>
    <scope>NUCLEOTIDE SEQUENCE</scope>
    <source>
        <strain evidence="9">AP13</strain>
    </source>
</reference>
<accession>A0A8T0WDV4</accession>
<proteinExistence type="inferred from homology"/>
<protein>
    <recommendedName>
        <fullName evidence="8">WRKY domain-containing protein</fullName>
    </recommendedName>
</protein>
<dbReference type="Proteomes" id="UP000823388">
    <property type="component" value="Chromosome 2K"/>
</dbReference>
<gene>
    <name evidence="9" type="ORF">PVAP13_2KG287367</name>
</gene>
<feature type="domain" description="WRKY" evidence="8">
    <location>
        <begin position="241"/>
        <end position="304"/>
    </location>
</feature>
<dbReference type="GO" id="GO:0009751">
    <property type="term" value="P:response to salicylic acid"/>
    <property type="evidence" value="ECO:0007669"/>
    <property type="project" value="UniProtKB-ARBA"/>
</dbReference>
<evidence type="ECO:0000256" key="6">
    <source>
        <dbReference type="ARBA" id="ARBA00060850"/>
    </source>
</evidence>
<keyword evidence="10" id="KW-1185">Reference proteome</keyword>
<name>A0A8T0WDV4_PANVG</name>
<evidence type="ECO:0000256" key="7">
    <source>
        <dbReference type="SAM" id="MobiDB-lite"/>
    </source>
</evidence>
<dbReference type="GO" id="GO:0042542">
    <property type="term" value="P:response to hydrogen peroxide"/>
    <property type="evidence" value="ECO:0007669"/>
    <property type="project" value="UniProtKB-ARBA"/>
</dbReference>
<comment type="subcellular location">
    <subcellularLocation>
        <location evidence="1">Nucleus</location>
    </subcellularLocation>
</comment>
<evidence type="ECO:0000313" key="9">
    <source>
        <dbReference type="EMBL" id="KAG2642853.1"/>
    </source>
</evidence>
<dbReference type="GO" id="GO:0005634">
    <property type="term" value="C:nucleus"/>
    <property type="evidence" value="ECO:0007669"/>
    <property type="project" value="UniProtKB-SubCell"/>
</dbReference>
<keyword evidence="3" id="KW-0238">DNA-binding</keyword>
<evidence type="ECO:0000259" key="8">
    <source>
        <dbReference type="PROSITE" id="PS50811"/>
    </source>
</evidence>
<organism evidence="9 10">
    <name type="scientific">Panicum virgatum</name>
    <name type="common">Blackwell switchgrass</name>
    <dbReference type="NCBI Taxonomy" id="38727"/>
    <lineage>
        <taxon>Eukaryota</taxon>
        <taxon>Viridiplantae</taxon>
        <taxon>Streptophyta</taxon>
        <taxon>Embryophyta</taxon>
        <taxon>Tracheophyta</taxon>
        <taxon>Spermatophyta</taxon>
        <taxon>Magnoliopsida</taxon>
        <taxon>Liliopsida</taxon>
        <taxon>Poales</taxon>
        <taxon>Poaceae</taxon>
        <taxon>PACMAD clade</taxon>
        <taxon>Panicoideae</taxon>
        <taxon>Panicodae</taxon>
        <taxon>Paniceae</taxon>
        <taxon>Panicinae</taxon>
        <taxon>Panicum</taxon>
        <taxon>Panicum sect. Hiantes</taxon>
    </lineage>
</organism>
<dbReference type="InterPro" id="IPR036576">
    <property type="entry name" value="WRKY_dom_sf"/>
</dbReference>
<comment type="similarity">
    <text evidence="6">Belongs to the WRKY group III family.</text>
</comment>
<dbReference type="GO" id="GO:0010150">
    <property type="term" value="P:leaf senescence"/>
    <property type="evidence" value="ECO:0007669"/>
    <property type="project" value="UniProtKB-ARBA"/>
</dbReference>
<dbReference type="InterPro" id="IPR044810">
    <property type="entry name" value="WRKY_plant"/>
</dbReference>
<evidence type="ECO:0000313" key="10">
    <source>
        <dbReference type="Proteomes" id="UP000823388"/>
    </source>
</evidence>
<feature type="compositionally biased region" description="Polar residues" evidence="7">
    <location>
        <begin position="377"/>
        <end position="391"/>
    </location>
</feature>
<feature type="region of interest" description="Disordered" evidence="7">
    <location>
        <begin position="226"/>
        <end position="252"/>
    </location>
</feature>
<dbReference type="FunFam" id="2.20.25.80:FF:000009">
    <property type="entry name" value="WRKY transcription factor 53"/>
    <property type="match status" value="1"/>
</dbReference>
<evidence type="ECO:0000256" key="4">
    <source>
        <dbReference type="ARBA" id="ARBA00023163"/>
    </source>
</evidence>
<feature type="region of interest" description="Disordered" evidence="7">
    <location>
        <begin position="1"/>
        <end position="72"/>
    </location>
</feature>
<dbReference type="Pfam" id="PF03106">
    <property type="entry name" value="WRKY"/>
    <property type="match status" value="1"/>
</dbReference>
<dbReference type="InterPro" id="IPR003657">
    <property type="entry name" value="WRKY_dom"/>
</dbReference>